<protein>
    <submittedName>
        <fullName evidence="9">Oligopeptide ABC transporter ATP-binding protein</fullName>
    </submittedName>
</protein>
<feature type="domain" description="ABC transporter" evidence="8">
    <location>
        <begin position="5"/>
        <end position="255"/>
    </location>
</feature>
<dbReference type="CDD" id="cd03257">
    <property type="entry name" value="ABC_NikE_OppD_transporters"/>
    <property type="match status" value="1"/>
</dbReference>
<evidence type="ECO:0000256" key="6">
    <source>
        <dbReference type="ARBA" id="ARBA00022840"/>
    </source>
</evidence>
<dbReference type="FunFam" id="3.40.50.300:FF:000016">
    <property type="entry name" value="Oligopeptide ABC transporter ATP-binding component"/>
    <property type="match status" value="1"/>
</dbReference>
<dbReference type="SMART" id="SM00382">
    <property type="entry name" value="AAA"/>
    <property type="match status" value="1"/>
</dbReference>
<dbReference type="GO" id="GO:0005886">
    <property type="term" value="C:plasma membrane"/>
    <property type="evidence" value="ECO:0007669"/>
    <property type="project" value="UniProtKB-SubCell"/>
</dbReference>
<keyword evidence="5" id="KW-0547">Nucleotide-binding</keyword>
<evidence type="ECO:0000313" key="10">
    <source>
        <dbReference type="Proteomes" id="UP000051984"/>
    </source>
</evidence>
<dbReference type="GO" id="GO:0015833">
    <property type="term" value="P:peptide transport"/>
    <property type="evidence" value="ECO:0007669"/>
    <property type="project" value="InterPro"/>
</dbReference>
<dbReference type="EMBL" id="AZCT01000009">
    <property type="protein sequence ID" value="KRK12230.1"/>
    <property type="molecule type" value="Genomic_DNA"/>
</dbReference>
<name>A0A0R1ESA7_LACZE</name>
<dbReference type="InterPro" id="IPR003439">
    <property type="entry name" value="ABC_transporter-like_ATP-bd"/>
</dbReference>
<dbReference type="Pfam" id="PF00005">
    <property type="entry name" value="ABC_tran"/>
    <property type="match status" value="1"/>
</dbReference>
<proteinExistence type="inferred from homology"/>
<reference evidence="9 10" key="1">
    <citation type="journal article" date="2015" name="Genome Announc.">
        <title>Expanding the biotechnology potential of lactobacilli through comparative genomics of 213 strains and associated genera.</title>
        <authorList>
            <person name="Sun Z."/>
            <person name="Harris H.M."/>
            <person name="McCann A."/>
            <person name="Guo C."/>
            <person name="Argimon S."/>
            <person name="Zhang W."/>
            <person name="Yang X."/>
            <person name="Jeffery I.B."/>
            <person name="Cooney J.C."/>
            <person name="Kagawa T.F."/>
            <person name="Liu W."/>
            <person name="Song Y."/>
            <person name="Salvetti E."/>
            <person name="Wrobel A."/>
            <person name="Rasinkangas P."/>
            <person name="Parkhill J."/>
            <person name="Rea M.C."/>
            <person name="O'Sullivan O."/>
            <person name="Ritari J."/>
            <person name="Douillard F.P."/>
            <person name="Paul Ross R."/>
            <person name="Yang R."/>
            <person name="Briner A.E."/>
            <person name="Felis G.E."/>
            <person name="de Vos W.M."/>
            <person name="Barrangou R."/>
            <person name="Klaenhammer T.R."/>
            <person name="Caufield P.W."/>
            <person name="Cui Y."/>
            <person name="Zhang H."/>
            <person name="O'Toole P.W."/>
        </authorList>
    </citation>
    <scope>NUCLEOTIDE SEQUENCE [LARGE SCALE GENOMIC DNA]</scope>
    <source>
        <strain evidence="9 10">DSM 20178</strain>
    </source>
</reference>
<keyword evidence="7" id="KW-0472">Membrane</keyword>
<dbReference type="NCBIfam" id="TIGR01727">
    <property type="entry name" value="oligo_HPY"/>
    <property type="match status" value="1"/>
</dbReference>
<evidence type="ECO:0000256" key="3">
    <source>
        <dbReference type="ARBA" id="ARBA00022448"/>
    </source>
</evidence>
<dbReference type="InterPro" id="IPR027417">
    <property type="entry name" value="P-loop_NTPase"/>
</dbReference>
<dbReference type="Proteomes" id="UP000051984">
    <property type="component" value="Unassembled WGS sequence"/>
</dbReference>
<dbReference type="InterPro" id="IPR050388">
    <property type="entry name" value="ABC_Ni/Peptide_Import"/>
</dbReference>
<keyword evidence="6 9" id="KW-0067">ATP-binding</keyword>
<sequence>MTDIVSIKNLTVTFHEANENVYAVNGVDLTLHQGETLALVGESGSGKSVTTHALLGLLGKDAEVKADAMQYGETDLLHASRKTYTRLRGQELGLIFQDSLSGLNPTMRIGRQIGEGVKAHRHLHGAALKQAVNAAIQEVGLPDPALIARKYPHELSGGQRQRTMIAMAMIMQPKVLIADEPTTALDVTLQAQVLDLIKRQKAKRDLSVIFITHDLGVVANIADRVAIMYAGKIVETGTANEIFYNPQHPYTWGLLDAVPSSDDQRKELFTLPGTPPDLREPIKGDPFAPRNPYALAIDFKEMPPLFQVSPTHFVRSWLLDPRTPSYQPPVTIQKRWARFAELTKEPSLAVAVNQA</sequence>
<evidence type="ECO:0000256" key="5">
    <source>
        <dbReference type="ARBA" id="ARBA00022741"/>
    </source>
</evidence>
<comment type="subcellular location">
    <subcellularLocation>
        <location evidence="1">Cell membrane</location>
        <topology evidence="1">Peripheral membrane protein</topology>
    </subcellularLocation>
</comment>
<dbReference type="PANTHER" id="PTHR43297:SF2">
    <property type="entry name" value="DIPEPTIDE TRANSPORT ATP-BINDING PROTEIN DPPD"/>
    <property type="match status" value="1"/>
</dbReference>
<dbReference type="PATRIC" id="fig|1423816.3.peg.3102"/>
<dbReference type="eggNOG" id="COG0444">
    <property type="taxonomic scope" value="Bacteria"/>
</dbReference>
<dbReference type="RefSeq" id="WP_010491394.1">
    <property type="nucleotide sequence ID" value="NZ_AZCT01000009.1"/>
</dbReference>
<evidence type="ECO:0000256" key="2">
    <source>
        <dbReference type="ARBA" id="ARBA00005417"/>
    </source>
</evidence>
<dbReference type="PANTHER" id="PTHR43297">
    <property type="entry name" value="OLIGOPEPTIDE TRANSPORT ATP-BINDING PROTEIN APPD"/>
    <property type="match status" value="1"/>
</dbReference>
<dbReference type="SUPFAM" id="SSF52540">
    <property type="entry name" value="P-loop containing nucleoside triphosphate hydrolases"/>
    <property type="match status" value="1"/>
</dbReference>
<evidence type="ECO:0000313" key="9">
    <source>
        <dbReference type="EMBL" id="KRK12230.1"/>
    </source>
</evidence>
<evidence type="ECO:0000259" key="8">
    <source>
        <dbReference type="PROSITE" id="PS50893"/>
    </source>
</evidence>
<dbReference type="InterPro" id="IPR003593">
    <property type="entry name" value="AAA+_ATPase"/>
</dbReference>
<keyword evidence="3" id="KW-0813">Transport</keyword>
<dbReference type="GO" id="GO:0016887">
    <property type="term" value="F:ATP hydrolysis activity"/>
    <property type="evidence" value="ECO:0007669"/>
    <property type="project" value="InterPro"/>
</dbReference>
<comment type="similarity">
    <text evidence="2">Belongs to the ABC transporter superfamily.</text>
</comment>
<dbReference type="PROSITE" id="PS50893">
    <property type="entry name" value="ABC_TRANSPORTER_2"/>
    <property type="match status" value="1"/>
</dbReference>
<evidence type="ECO:0000256" key="7">
    <source>
        <dbReference type="ARBA" id="ARBA00023136"/>
    </source>
</evidence>
<keyword evidence="4" id="KW-1003">Cell membrane</keyword>
<evidence type="ECO:0000256" key="1">
    <source>
        <dbReference type="ARBA" id="ARBA00004202"/>
    </source>
</evidence>
<organism evidence="9 10">
    <name type="scientific">Lacticaseibacillus zeae DSM 20178 = KCTC 3804</name>
    <dbReference type="NCBI Taxonomy" id="1423816"/>
    <lineage>
        <taxon>Bacteria</taxon>
        <taxon>Bacillati</taxon>
        <taxon>Bacillota</taxon>
        <taxon>Bacilli</taxon>
        <taxon>Lactobacillales</taxon>
        <taxon>Lactobacillaceae</taxon>
        <taxon>Lacticaseibacillus</taxon>
    </lineage>
</organism>
<dbReference type="AlphaFoldDB" id="A0A0R1ESA7"/>
<dbReference type="Gene3D" id="3.40.50.300">
    <property type="entry name" value="P-loop containing nucleotide triphosphate hydrolases"/>
    <property type="match status" value="1"/>
</dbReference>
<comment type="caution">
    <text evidence="9">The sequence shown here is derived from an EMBL/GenBank/DDBJ whole genome shotgun (WGS) entry which is preliminary data.</text>
</comment>
<evidence type="ECO:0000256" key="4">
    <source>
        <dbReference type="ARBA" id="ARBA00022475"/>
    </source>
</evidence>
<accession>A0A0R1ESA7</accession>
<dbReference type="GO" id="GO:0005524">
    <property type="term" value="F:ATP binding"/>
    <property type="evidence" value="ECO:0007669"/>
    <property type="project" value="UniProtKB-KW"/>
</dbReference>
<dbReference type="Pfam" id="PF08352">
    <property type="entry name" value="oligo_HPY"/>
    <property type="match status" value="1"/>
</dbReference>
<dbReference type="InterPro" id="IPR013563">
    <property type="entry name" value="Oligopep_ABC_C"/>
</dbReference>
<gene>
    <name evidence="9" type="ORF">FD51_GL002986</name>
</gene>